<evidence type="ECO:0000256" key="5">
    <source>
        <dbReference type="ARBA" id="ARBA00022840"/>
    </source>
</evidence>
<accession>A4RXI5</accession>
<dbReference type="KEGG" id="olu:OSTLU_38674"/>
<keyword evidence="11" id="KW-1185">Reference proteome</keyword>
<dbReference type="OMA" id="ILLYHNG"/>
<keyword evidence="4" id="KW-0418">Kinase</keyword>
<dbReference type="GeneID" id="5001799"/>
<dbReference type="OrthoDB" id="9332038at2759"/>
<name>A4RXI5_OSTLU</name>
<dbReference type="Gramene" id="ABO96297">
    <property type="protein sequence ID" value="ABO96297"/>
    <property type="gene ID" value="OSTLU_38674"/>
</dbReference>
<dbReference type="STRING" id="436017.A4RXI5"/>
<dbReference type="GO" id="GO:0005524">
    <property type="term" value="F:ATP binding"/>
    <property type="evidence" value="ECO:0007669"/>
    <property type="project" value="UniProtKB-UniRule"/>
</dbReference>
<dbReference type="SMART" id="SM00220">
    <property type="entry name" value="S_TKc"/>
    <property type="match status" value="1"/>
</dbReference>
<dbReference type="SUPFAM" id="SSF56112">
    <property type="entry name" value="Protein kinase-like (PK-like)"/>
    <property type="match status" value="1"/>
</dbReference>
<proteinExistence type="inferred from homology"/>
<gene>
    <name evidence="10" type="ORF">OSTLU_38674</name>
</gene>
<comment type="similarity">
    <text evidence="7">Belongs to the protein kinase superfamily.</text>
</comment>
<keyword evidence="1 7" id="KW-0723">Serine/threonine-protein kinase</keyword>
<dbReference type="eggNOG" id="KOG0667">
    <property type="taxonomic scope" value="Eukaryota"/>
</dbReference>
<evidence type="ECO:0000256" key="8">
    <source>
        <dbReference type="SAM" id="MobiDB-lite"/>
    </source>
</evidence>
<reference evidence="10 11" key="1">
    <citation type="journal article" date="2007" name="Proc. Natl. Acad. Sci. U.S.A.">
        <title>The tiny eukaryote Ostreococcus provides genomic insights into the paradox of plankton speciation.</title>
        <authorList>
            <person name="Palenik B."/>
            <person name="Grimwood J."/>
            <person name="Aerts A."/>
            <person name="Rouze P."/>
            <person name="Salamov A."/>
            <person name="Putnam N."/>
            <person name="Dupont C."/>
            <person name="Jorgensen R."/>
            <person name="Derelle E."/>
            <person name="Rombauts S."/>
            <person name="Zhou K."/>
            <person name="Otillar R."/>
            <person name="Merchant S.S."/>
            <person name="Podell S."/>
            <person name="Gaasterland T."/>
            <person name="Napoli C."/>
            <person name="Gendler K."/>
            <person name="Manuell A."/>
            <person name="Tai V."/>
            <person name="Vallon O."/>
            <person name="Piganeau G."/>
            <person name="Jancek S."/>
            <person name="Heijde M."/>
            <person name="Jabbari K."/>
            <person name="Bowler C."/>
            <person name="Lohr M."/>
            <person name="Robbens S."/>
            <person name="Werner G."/>
            <person name="Dubchak I."/>
            <person name="Pazour G.J."/>
            <person name="Ren Q."/>
            <person name="Paulsen I."/>
            <person name="Delwiche C."/>
            <person name="Schmutz J."/>
            <person name="Rokhsar D."/>
            <person name="Van de Peer Y."/>
            <person name="Moreau H."/>
            <person name="Grigoriev I.V."/>
        </authorList>
    </citation>
    <scope>NUCLEOTIDE SEQUENCE [LARGE SCALE GENOMIC DNA]</scope>
    <source>
        <strain evidence="10 11">CCE9901</strain>
    </source>
</reference>
<feature type="domain" description="Protein kinase" evidence="9">
    <location>
        <begin position="71"/>
        <end position="371"/>
    </location>
</feature>
<organism evidence="10 11">
    <name type="scientific">Ostreococcus lucimarinus (strain CCE9901)</name>
    <dbReference type="NCBI Taxonomy" id="436017"/>
    <lineage>
        <taxon>Eukaryota</taxon>
        <taxon>Viridiplantae</taxon>
        <taxon>Chlorophyta</taxon>
        <taxon>Mamiellophyceae</taxon>
        <taxon>Mamiellales</taxon>
        <taxon>Bathycoccaceae</taxon>
        <taxon>Ostreococcus</taxon>
    </lineage>
</organism>
<keyword evidence="5 6" id="KW-0067">ATP-binding</keyword>
<dbReference type="PROSITE" id="PS50011">
    <property type="entry name" value="PROTEIN_KINASE_DOM"/>
    <property type="match status" value="1"/>
</dbReference>
<feature type="binding site" evidence="6">
    <location>
        <position position="100"/>
    </location>
    <ligand>
        <name>ATP</name>
        <dbReference type="ChEBI" id="CHEBI:30616"/>
    </ligand>
</feature>
<evidence type="ECO:0000259" key="9">
    <source>
        <dbReference type="PROSITE" id="PS50011"/>
    </source>
</evidence>
<dbReference type="InterPro" id="IPR017441">
    <property type="entry name" value="Protein_kinase_ATP_BS"/>
</dbReference>
<dbReference type="RefSeq" id="XP_001418004.1">
    <property type="nucleotide sequence ID" value="XM_001417967.1"/>
</dbReference>
<evidence type="ECO:0000256" key="6">
    <source>
        <dbReference type="PROSITE-ProRule" id="PRU10141"/>
    </source>
</evidence>
<dbReference type="Gene3D" id="1.10.510.10">
    <property type="entry name" value="Transferase(Phosphotransferase) domain 1"/>
    <property type="match status" value="1"/>
</dbReference>
<evidence type="ECO:0000313" key="10">
    <source>
        <dbReference type="EMBL" id="ABO96297.1"/>
    </source>
</evidence>
<feature type="compositionally biased region" description="Basic residues" evidence="8">
    <location>
        <begin position="325"/>
        <end position="334"/>
    </location>
</feature>
<keyword evidence="3 6" id="KW-0547">Nucleotide-binding</keyword>
<dbReference type="HOGENOM" id="CLU_000288_5_15_1"/>
<protein>
    <recommendedName>
        <fullName evidence="9">Protein kinase domain-containing protein</fullName>
    </recommendedName>
</protein>
<dbReference type="PANTHER" id="PTHR24058">
    <property type="entry name" value="DUAL SPECIFICITY PROTEIN KINASE"/>
    <property type="match status" value="1"/>
</dbReference>
<dbReference type="InterPro" id="IPR011009">
    <property type="entry name" value="Kinase-like_dom_sf"/>
</dbReference>
<dbReference type="AlphaFoldDB" id="A4RXI5"/>
<dbReference type="PROSITE" id="PS00107">
    <property type="entry name" value="PROTEIN_KINASE_ATP"/>
    <property type="match status" value="1"/>
</dbReference>
<dbReference type="GO" id="GO:0004674">
    <property type="term" value="F:protein serine/threonine kinase activity"/>
    <property type="evidence" value="ECO:0007669"/>
    <property type="project" value="UniProtKB-KW"/>
</dbReference>
<sequence length="397" mass="45682">MSIVEAMQKFWKRLRVMDRNDILRYKHVWYVPTLEHLSDDTQTLSHGSGASSGDEDDAFRIRKGEHVAFRFEMFNSLGAGNFGQVVRCFDHKYKREVALKLISPDETFASQARVEVSVLKRVEGGSSRVVKMFEHLKFRGRLCVVFELLHINLYEFLEARAFAKLDIQHVRHIARQMVDALVYLKHMQVVHCDIKPENILLEHPGSFDVKLIDFGSACFQGKQVYTYIQSRFYRAPEVMLGIDYGHPIDVWSLACVLAELATGKTLFVGDDEARQLSAITSRIGPPPRRILSSAAHSDRRVDFHVCESSFARSRRDDKRSDRTSSKHKPRSKRTKVIDIDDDRFNAFLLRALHWNPSRRLTPDAARRHSFLQKRQAVVGEAAVDDAVRTGRELQTTR</sequence>
<feature type="region of interest" description="Disordered" evidence="8">
    <location>
        <begin position="314"/>
        <end position="334"/>
    </location>
</feature>
<dbReference type="Pfam" id="PF00069">
    <property type="entry name" value="Pkinase"/>
    <property type="match status" value="1"/>
</dbReference>
<dbReference type="InterPro" id="IPR000719">
    <property type="entry name" value="Prot_kinase_dom"/>
</dbReference>
<dbReference type="PROSITE" id="PS00108">
    <property type="entry name" value="PROTEIN_KINASE_ST"/>
    <property type="match status" value="1"/>
</dbReference>
<dbReference type="EMBL" id="CP000585">
    <property type="protein sequence ID" value="ABO96297.1"/>
    <property type="molecule type" value="Genomic_DNA"/>
</dbReference>
<evidence type="ECO:0000313" key="11">
    <source>
        <dbReference type="Proteomes" id="UP000001568"/>
    </source>
</evidence>
<keyword evidence="2" id="KW-0808">Transferase</keyword>
<evidence type="ECO:0000256" key="1">
    <source>
        <dbReference type="ARBA" id="ARBA00022527"/>
    </source>
</evidence>
<evidence type="ECO:0000256" key="4">
    <source>
        <dbReference type="ARBA" id="ARBA00022777"/>
    </source>
</evidence>
<dbReference type="Gene3D" id="3.30.200.20">
    <property type="entry name" value="Phosphorylase Kinase, domain 1"/>
    <property type="match status" value="1"/>
</dbReference>
<evidence type="ECO:0000256" key="3">
    <source>
        <dbReference type="ARBA" id="ARBA00022741"/>
    </source>
</evidence>
<evidence type="ECO:0000256" key="7">
    <source>
        <dbReference type="RuleBase" id="RU000304"/>
    </source>
</evidence>
<dbReference type="InterPro" id="IPR050494">
    <property type="entry name" value="Ser_Thr_dual-spec_kinase"/>
</dbReference>
<dbReference type="Proteomes" id="UP000001568">
    <property type="component" value="Chromosome 5"/>
</dbReference>
<dbReference type="InterPro" id="IPR008271">
    <property type="entry name" value="Ser/Thr_kinase_AS"/>
</dbReference>
<evidence type="ECO:0000256" key="2">
    <source>
        <dbReference type="ARBA" id="ARBA00022679"/>
    </source>
</evidence>
<feature type="compositionally biased region" description="Basic and acidic residues" evidence="8">
    <location>
        <begin position="314"/>
        <end position="324"/>
    </location>
</feature>